<feature type="domain" description="EGF-like" evidence="9">
    <location>
        <begin position="230"/>
        <end position="266"/>
    </location>
</feature>
<dbReference type="PANTHER" id="PTHR32444">
    <property type="entry name" value="BULB-TYPE LECTIN DOMAIN-CONTAINING PROTEIN"/>
    <property type="match status" value="1"/>
</dbReference>
<dbReference type="Pfam" id="PF01453">
    <property type="entry name" value="B_lectin"/>
    <property type="match status" value="1"/>
</dbReference>
<organism evidence="11 12">
    <name type="scientific">Anisodus acutangulus</name>
    <dbReference type="NCBI Taxonomy" id="402998"/>
    <lineage>
        <taxon>Eukaryota</taxon>
        <taxon>Viridiplantae</taxon>
        <taxon>Streptophyta</taxon>
        <taxon>Embryophyta</taxon>
        <taxon>Tracheophyta</taxon>
        <taxon>Spermatophyta</taxon>
        <taxon>Magnoliopsida</taxon>
        <taxon>eudicotyledons</taxon>
        <taxon>Gunneridae</taxon>
        <taxon>Pentapetalae</taxon>
        <taxon>asterids</taxon>
        <taxon>lamiids</taxon>
        <taxon>Solanales</taxon>
        <taxon>Solanaceae</taxon>
        <taxon>Solanoideae</taxon>
        <taxon>Hyoscyameae</taxon>
        <taxon>Anisodus</taxon>
    </lineage>
</organism>
<dbReference type="AlphaFoldDB" id="A0A9Q1RKF7"/>
<comment type="catalytic activity">
    <reaction evidence="5">
        <text>L-threonyl-[protein] + ATP = O-phospho-L-threonyl-[protein] + ADP + H(+)</text>
        <dbReference type="Rhea" id="RHEA:46608"/>
        <dbReference type="Rhea" id="RHEA-COMP:11060"/>
        <dbReference type="Rhea" id="RHEA-COMP:11605"/>
        <dbReference type="ChEBI" id="CHEBI:15378"/>
        <dbReference type="ChEBI" id="CHEBI:30013"/>
        <dbReference type="ChEBI" id="CHEBI:30616"/>
        <dbReference type="ChEBI" id="CHEBI:61977"/>
        <dbReference type="ChEBI" id="CHEBI:456216"/>
        <dbReference type="EC" id="2.7.11.1"/>
    </reaction>
</comment>
<dbReference type="InterPro" id="IPR001480">
    <property type="entry name" value="Bulb-type_lectin_dom"/>
</dbReference>
<evidence type="ECO:0000256" key="3">
    <source>
        <dbReference type="ARBA" id="ARBA00023157"/>
    </source>
</evidence>
<evidence type="ECO:0000256" key="2">
    <source>
        <dbReference type="ARBA" id="ARBA00022729"/>
    </source>
</evidence>
<name>A0A9Q1RKF7_9SOLA</name>
<proteinExistence type="predicted"/>
<evidence type="ECO:0000256" key="8">
    <source>
        <dbReference type="SAM" id="SignalP"/>
    </source>
</evidence>
<dbReference type="GO" id="GO:0048544">
    <property type="term" value="P:recognition of pollen"/>
    <property type="evidence" value="ECO:0007669"/>
    <property type="project" value="InterPro"/>
</dbReference>
<evidence type="ECO:0000313" key="12">
    <source>
        <dbReference type="Proteomes" id="UP001152561"/>
    </source>
</evidence>
<dbReference type="EMBL" id="JAJAGQ010000004">
    <property type="protein sequence ID" value="KAJ8564815.1"/>
    <property type="molecule type" value="Genomic_DNA"/>
</dbReference>
<feature type="chain" id="PRO_5040347163" description="non-specific serine/threonine protein kinase" evidence="8">
    <location>
        <begin position="29"/>
        <end position="407"/>
    </location>
</feature>
<feature type="signal peptide" evidence="8">
    <location>
        <begin position="1"/>
        <end position="28"/>
    </location>
</feature>
<reference evidence="12" key="1">
    <citation type="journal article" date="2023" name="Proc. Natl. Acad. Sci. U.S.A.">
        <title>Genomic and structural basis for evolution of tropane alkaloid biosynthesis.</title>
        <authorList>
            <person name="Wanga Y.-J."/>
            <person name="Taina T."/>
            <person name="Yua J.-Y."/>
            <person name="Lia J."/>
            <person name="Xua B."/>
            <person name="Chenc J."/>
            <person name="D'Auriad J.C."/>
            <person name="Huanga J.-P."/>
            <person name="Huanga S.-X."/>
        </authorList>
    </citation>
    <scope>NUCLEOTIDE SEQUENCE [LARGE SCALE GENOMIC DNA]</scope>
    <source>
        <strain evidence="12">cv. KIB-2019</strain>
    </source>
</reference>
<evidence type="ECO:0000256" key="6">
    <source>
        <dbReference type="ARBA" id="ARBA00048679"/>
    </source>
</evidence>
<dbReference type="OrthoDB" id="1889305at2759"/>
<dbReference type="PROSITE" id="PS50026">
    <property type="entry name" value="EGF_3"/>
    <property type="match status" value="1"/>
</dbReference>
<evidence type="ECO:0000256" key="1">
    <source>
        <dbReference type="ARBA" id="ARBA00012513"/>
    </source>
</evidence>
<dbReference type="Pfam" id="PF08276">
    <property type="entry name" value="PAN_2"/>
    <property type="match status" value="1"/>
</dbReference>
<comment type="catalytic activity">
    <reaction evidence="6">
        <text>L-seryl-[protein] + ATP = O-phospho-L-seryl-[protein] + ADP + H(+)</text>
        <dbReference type="Rhea" id="RHEA:17989"/>
        <dbReference type="Rhea" id="RHEA-COMP:9863"/>
        <dbReference type="Rhea" id="RHEA-COMP:11604"/>
        <dbReference type="ChEBI" id="CHEBI:15378"/>
        <dbReference type="ChEBI" id="CHEBI:29999"/>
        <dbReference type="ChEBI" id="CHEBI:30616"/>
        <dbReference type="ChEBI" id="CHEBI:83421"/>
        <dbReference type="ChEBI" id="CHEBI:456216"/>
        <dbReference type="EC" id="2.7.11.1"/>
    </reaction>
</comment>
<dbReference type="InterPro" id="IPR000858">
    <property type="entry name" value="S_locus_glycoprot_dom"/>
</dbReference>
<keyword evidence="7" id="KW-0245">EGF-like domain</keyword>
<comment type="caution">
    <text evidence="7">Lacks conserved residue(s) required for the propagation of feature annotation.</text>
</comment>
<keyword evidence="4" id="KW-0325">Glycoprotein</keyword>
<dbReference type="PANTHER" id="PTHR32444:SF150">
    <property type="entry name" value="NON-SPECIFIC SERINE_THREONINE PROTEIN KINASE"/>
    <property type="match status" value="1"/>
</dbReference>
<sequence length="407" mass="46355">MTNSSRSLQHFVHVILVILHCFNTGVCAEVDSITSTQSLRDPGFLSSAGGIFKDKPLRDSSGRYLVNAIALLQDSGNFVLVDHLNNVSTIWQSFEHPSDSIVPEMRVSENTRTGKRIEVKSWRSPWDPNSGNFSLGMSSVVIPQVYIWKGSRPYWRSGQWNGQIFIGVQDMYSVSIDGFSVVNDREGTVYLTGPVGFNFLTKFVLDWKGNLLQSYWDESETNWKLIWSAPKNDCEVYGTCGPFGSCNYLESPICFCLKGFEPKHREEWEKGNWTSGCVRRRALQCEVRNNSGDSSKEDGFLKMEFMKLPDFAKRSSTTEDQCRSQCLGNCSCLAYAYDSGIGCMSWSENLIDIQQFQSWGKDLYIRVAHSELEHHKDKENCNSSNLWFSYTLFVYFFAVQGWSDVEE</sequence>
<evidence type="ECO:0000259" key="10">
    <source>
        <dbReference type="PROSITE" id="PS50948"/>
    </source>
</evidence>
<accession>A0A9Q1RKF7</accession>
<gene>
    <name evidence="11" type="ORF">K7X08_001275</name>
</gene>
<dbReference type="Proteomes" id="UP001152561">
    <property type="component" value="Unassembled WGS sequence"/>
</dbReference>
<dbReference type="Pfam" id="PF00954">
    <property type="entry name" value="S_locus_glycop"/>
    <property type="match status" value="1"/>
</dbReference>
<evidence type="ECO:0000259" key="9">
    <source>
        <dbReference type="PROSITE" id="PS50026"/>
    </source>
</evidence>
<dbReference type="InterPro" id="IPR036426">
    <property type="entry name" value="Bulb-type_lectin_dom_sf"/>
</dbReference>
<dbReference type="SUPFAM" id="SSF51110">
    <property type="entry name" value="alpha-D-mannose-specific plant lectins"/>
    <property type="match status" value="1"/>
</dbReference>
<protein>
    <recommendedName>
        <fullName evidence="1">non-specific serine/threonine protein kinase</fullName>
        <ecNumber evidence="1">2.7.11.1</ecNumber>
    </recommendedName>
</protein>
<evidence type="ECO:0000313" key="11">
    <source>
        <dbReference type="EMBL" id="KAJ8564815.1"/>
    </source>
</evidence>
<keyword evidence="3" id="KW-1015">Disulfide bond</keyword>
<feature type="domain" description="Apple" evidence="10">
    <location>
        <begin position="285"/>
        <end position="368"/>
    </location>
</feature>
<dbReference type="InterPro" id="IPR003609">
    <property type="entry name" value="Pan_app"/>
</dbReference>
<dbReference type="SUPFAM" id="SSF57414">
    <property type="entry name" value="Hairpin loop containing domain-like"/>
    <property type="match status" value="1"/>
</dbReference>
<keyword evidence="12" id="KW-1185">Reference proteome</keyword>
<dbReference type="CDD" id="cd01098">
    <property type="entry name" value="PAN_AP_plant"/>
    <property type="match status" value="1"/>
</dbReference>
<evidence type="ECO:0000256" key="4">
    <source>
        <dbReference type="ARBA" id="ARBA00023180"/>
    </source>
</evidence>
<dbReference type="SMART" id="SM00473">
    <property type="entry name" value="PAN_AP"/>
    <property type="match status" value="1"/>
</dbReference>
<comment type="caution">
    <text evidence="11">The sequence shown here is derived from an EMBL/GenBank/DDBJ whole genome shotgun (WGS) entry which is preliminary data.</text>
</comment>
<evidence type="ECO:0000256" key="7">
    <source>
        <dbReference type="PROSITE-ProRule" id="PRU00076"/>
    </source>
</evidence>
<dbReference type="GO" id="GO:0004674">
    <property type="term" value="F:protein serine/threonine kinase activity"/>
    <property type="evidence" value="ECO:0007669"/>
    <property type="project" value="UniProtKB-EC"/>
</dbReference>
<dbReference type="InterPro" id="IPR000742">
    <property type="entry name" value="EGF"/>
</dbReference>
<keyword evidence="2 8" id="KW-0732">Signal</keyword>
<dbReference type="EC" id="2.7.11.1" evidence="1"/>
<dbReference type="PROSITE" id="PS50948">
    <property type="entry name" value="PAN"/>
    <property type="match status" value="1"/>
</dbReference>
<evidence type="ECO:0000256" key="5">
    <source>
        <dbReference type="ARBA" id="ARBA00047899"/>
    </source>
</evidence>